<sequence length="161" mass="18362">MTSSPHRIRGTLGPRNTDGRQDLYRISKMRHWVAGPGVTDDYIDPPWIAEAQLLETNSERSSYGVLLPTRLSYAVIPRQQNEQPTTDTSKRLRMAFDEFDQRGRPSQCPHEGPKCDTGTGLWESARCTRTVKSQSEYRGCSNHSTYGTVLILYLGWLYFMS</sequence>
<reference evidence="1 2" key="1">
    <citation type="journal article" date="2024" name="BMC Genomics">
        <title>Genome assembly of redclaw crayfish (Cherax quadricarinatus) provides insights into its immune adaptation and hypoxia tolerance.</title>
        <authorList>
            <person name="Liu Z."/>
            <person name="Zheng J."/>
            <person name="Li H."/>
            <person name="Fang K."/>
            <person name="Wang S."/>
            <person name="He J."/>
            <person name="Zhou D."/>
            <person name="Weng S."/>
            <person name="Chi M."/>
            <person name="Gu Z."/>
            <person name="He J."/>
            <person name="Li F."/>
            <person name="Wang M."/>
        </authorList>
    </citation>
    <scope>NUCLEOTIDE SEQUENCE [LARGE SCALE GENOMIC DNA]</scope>
    <source>
        <strain evidence="1">ZL_2023a</strain>
    </source>
</reference>
<evidence type="ECO:0000313" key="1">
    <source>
        <dbReference type="EMBL" id="KAK8733695.1"/>
    </source>
</evidence>
<gene>
    <name evidence="1" type="ORF">OTU49_006429</name>
</gene>
<name>A0AAW0WNB0_CHEQU</name>
<dbReference type="Proteomes" id="UP001445076">
    <property type="component" value="Unassembled WGS sequence"/>
</dbReference>
<dbReference type="AlphaFoldDB" id="A0AAW0WNB0"/>
<comment type="caution">
    <text evidence="1">The sequence shown here is derived from an EMBL/GenBank/DDBJ whole genome shotgun (WGS) entry which is preliminary data.</text>
</comment>
<proteinExistence type="predicted"/>
<accession>A0AAW0WNB0</accession>
<keyword evidence="2" id="KW-1185">Reference proteome</keyword>
<protein>
    <submittedName>
        <fullName evidence="1">Uncharacterized protein</fullName>
    </submittedName>
</protein>
<organism evidence="1 2">
    <name type="scientific">Cherax quadricarinatus</name>
    <name type="common">Australian red claw crayfish</name>
    <dbReference type="NCBI Taxonomy" id="27406"/>
    <lineage>
        <taxon>Eukaryota</taxon>
        <taxon>Metazoa</taxon>
        <taxon>Ecdysozoa</taxon>
        <taxon>Arthropoda</taxon>
        <taxon>Crustacea</taxon>
        <taxon>Multicrustacea</taxon>
        <taxon>Malacostraca</taxon>
        <taxon>Eumalacostraca</taxon>
        <taxon>Eucarida</taxon>
        <taxon>Decapoda</taxon>
        <taxon>Pleocyemata</taxon>
        <taxon>Astacidea</taxon>
        <taxon>Parastacoidea</taxon>
        <taxon>Parastacidae</taxon>
        <taxon>Cherax</taxon>
    </lineage>
</organism>
<dbReference type="EMBL" id="JARKIK010000053">
    <property type="protein sequence ID" value="KAK8733695.1"/>
    <property type="molecule type" value="Genomic_DNA"/>
</dbReference>
<evidence type="ECO:0000313" key="2">
    <source>
        <dbReference type="Proteomes" id="UP001445076"/>
    </source>
</evidence>